<gene>
    <name evidence="1" type="ORF">BKA00_007255</name>
</gene>
<name>A0A7X0G6I8_9ACTN</name>
<reference evidence="1 2" key="1">
    <citation type="submission" date="2020-08" db="EMBL/GenBank/DDBJ databases">
        <title>Sequencing the genomes of 1000 actinobacteria strains.</title>
        <authorList>
            <person name="Klenk H.-P."/>
        </authorList>
    </citation>
    <scope>NUCLEOTIDE SEQUENCE [LARGE SCALE GENOMIC DNA]</scope>
    <source>
        <strain evidence="1 2">DSM 43675</strain>
    </source>
</reference>
<comment type="caution">
    <text evidence="1">The sequence shown here is derived from an EMBL/GenBank/DDBJ whole genome shotgun (WGS) entry which is preliminary data.</text>
</comment>
<keyword evidence="2" id="KW-1185">Reference proteome</keyword>
<dbReference type="EMBL" id="JACHMQ010000001">
    <property type="protein sequence ID" value="MBB6400341.1"/>
    <property type="molecule type" value="Genomic_DNA"/>
</dbReference>
<proteinExistence type="predicted"/>
<evidence type="ECO:0000313" key="2">
    <source>
        <dbReference type="Proteomes" id="UP000546324"/>
    </source>
</evidence>
<organism evidence="1 2">
    <name type="scientific">Actinomadura coerulea</name>
    <dbReference type="NCBI Taxonomy" id="46159"/>
    <lineage>
        <taxon>Bacteria</taxon>
        <taxon>Bacillati</taxon>
        <taxon>Actinomycetota</taxon>
        <taxon>Actinomycetes</taxon>
        <taxon>Streptosporangiales</taxon>
        <taxon>Thermomonosporaceae</taxon>
        <taxon>Actinomadura</taxon>
    </lineage>
</organism>
<dbReference type="AlphaFoldDB" id="A0A7X0G6I8"/>
<evidence type="ECO:0000313" key="1">
    <source>
        <dbReference type="EMBL" id="MBB6400341.1"/>
    </source>
</evidence>
<accession>A0A7X0G6I8</accession>
<sequence length="139" mass="15097">MIVVVVLVLAGVAVLGAVVVLAMGRGGGLAEAHPDYPPVSVDAEGRPVIGWEGSHLRFPRTLWGYQPHVTDDAFHHLTEALHERDARVADLERQLHDVRERAREAEPAGPVGALYGIEEPGARVPLREEAFEADAEESR</sequence>
<protein>
    <recommendedName>
        <fullName evidence="3">DivIVA domain-containing protein</fullName>
    </recommendedName>
</protein>
<evidence type="ECO:0008006" key="3">
    <source>
        <dbReference type="Google" id="ProtNLM"/>
    </source>
</evidence>
<dbReference type="RefSeq" id="WP_185032791.1">
    <property type="nucleotide sequence ID" value="NZ_JACHMQ010000001.1"/>
</dbReference>
<dbReference type="Proteomes" id="UP000546324">
    <property type="component" value="Unassembled WGS sequence"/>
</dbReference>